<dbReference type="PANTHER" id="PTHR10082">
    <property type="entry name" value="INTEGRIN BETA SUBUNIT"/>
    <property type="match status" value="1"/>
</dbReference>
<feature type="domain" description="Integrin beta subunit VWA" evidence="20">
    <location>
        <begin position="19"/>
        <end position="428"/>
    </location>
</feature>
<keyword evidence="8" id="KW-0677">Repeat</keyword>
<evidence type="ECO:0000256" key="14">
    <source>
        <dbReference type="ARBA" id="ARBA00023136"/>
    </source>
</evidence>
<feature type="disulfide bond" evidence="17">
    <location>
        <begin position="174"/>
        <end position="177"/>
    </location>
</feature>
<dbReference type="SUPFAM" id="SSF69687">
    <property type="entry name" value="Integrin beta tail domain"/>
    <property type="match status" value="1"/>
</dbReference>
<dbReference type="InterPro" id="IPR057243">
    <property type="entry name" value="Integrin_I-EGF_CS"/>
</dbReference>
<dbReference type="FunFam" id="2.10.25.10:FF:000036">
    <property type="entry name" value="Integrin beta"/>
    <property type="match status" value="1"/>
</dbReference>
<dbReference type="InterPro" id="IPR036349">
    <property type="entry name" value="Integrin_bsu_tail_dom_sf"/>
</dbReference>
<dbReference type="GO" id="GO:0005178">
    <property type="term" value="F:integrin binding"/>
    <property type="evidence" value="ECO:0007669"/>
    <property type="project" value="TreeGrafter"/>
</dbReference>
<dbReference type="FunFam" id="3.40.50.410:FF:000002">
    <property type="entry name" value="Integrin beta"/>
    <property type="match status" value="1"/>
</dbReference>
<dbReference type="Gene3D" id="2.60.40.1510">
    <property type="entry name" value="ntegrin, alpha v. Chain A, domain 3"/>
    <property type="match status" value="1"/>
</dbReference>
<evidence type="ECO:0000256" key="11">
    <source>
        <dbReference type="ARBA" id="ARBA00022889"/>
    </source>
</evidence>
<evidence type="ECO:0000256" key="18">
    <source>
        <dbReference type="RuleBase" id="RU000633"/>
    </source>
</evidence>
<sequence>FLVTVRTVELADPCASKQTCSACIQLNVCRWCTKPYWNNSKSRCSKKLEGCEDEFIINPKSSFKELVDQPLVSYQANLSKVVQLAPQEISLDLRINSPVNVTFRYSRAEYPIDLYYLMDLSNSMRDDKDTLSRLGQNLQELLLQYTSDLRLGFGSFVDKTVGPFTNPLSLQKPCTNCTSAYSFRNHLKLTSDLQKFSVEVERAKISGNIDPLEGGFDALMQTIVCHEEIGWRNNSRRLLVFSTDEGFHMAGDGRLAGIIDPNDGKCHMKNGVYTHSLLQDYPSVSQLNHKVRENPMNILFAVTDRQLQAYTYLSENIEGSRVGNLTSDSSNILKLVEEQYMKISSSVEMKDNAPKNIQVKYYTSCLNDDIVQSKKCDSLTIGQEVEFRVEVKVLSCPKNSADWNMNFSISPIGIHESSIVHVNLNCDCPCEHPDDPNYKINAEECSHNGTLMCGICSCNQMHFGKVCECESNDMTATSVLKSDCKQNPRDPDCSRRGVCICGICQCDARADKNEVISGKYCECDNYSCLRADGELCGGHGTCECGKCICEWGWKGDDCMCSTNEYQCMQIKEENVKCSNNGNCTCGKCECNDGYDGKFCEQSMSESLKTECNELLPCVLCAINETEVSSEECVKNCFDIHIELVDELEDTFGYNCIQLTEHYCRVEYQYNYENSSYFVKAVSAPACPTFFAQYYLIFVIILAILFLGLFSLFLWKKIVTIKDKREYSRFKKEVDGMELEEDVNPLFKPAKTSYNNPLYGRVPS</sequence>
<keyword evidence="11 18" id="KW-0130">Cell adhesion</keyword>
<evidence type="ECO:0000313" key="23">
    <source>
        <dbReference type="EMBL" id="KAJ9575734.1"/>
    </source>
</evidence>
<feature type="disulfide bond" evidence="17">
    <location>
        <begin position="453"/>
        <end position="493"/>
    </location>
</feature>
<feature type="disulfide bond" evidence="17">
    <location>
        <begin position="499"/>
        <end position="504"/>
    </location>
</feature>
<dbReference type="InterPro" id="IPR013111">
    <property type="entry name" value="EGF_extracell"/>
</dbReference>
<dbReference type="Pfam" id="PF07974">
    <property type="entry name" value="EGF_2"/>
    <property type="match status" value="1"/>
</dbReference>
<organism evidence="23 24">
    <name type="scientific">Diploptera punctata</name>
    <name type="common">Pacific beetle cockroach</name>
    <dbReference type="NCBI Taxonomy" id="6984"/>
    <lineage>
        <taxon>Eukaryota</taxon>
        <taxon>Metazoa</taxon>
        <taxon>Ecdysozoa</taxon>
        <taxon>Arthropoda</taxon>
        <taxon>Hexapoda</taxon>
        <taxon>Insecta</taxon>
        <taxon>Pterygota</taxon>
        <taxon>Neoptera</taxon>
        <taxon>Polyneoptera</taxon>
        <taxon>Dictyoptera</taxon>
        <taxon>Blattodea</taxon>
        <taxon>Blaberoidea</taxon>
        <taxon>Blaberidae</taxon>
        <taxon>Diplopterinae</taxon>
        <taxon>Diploptera</taxon>
    </lineage>
</organism>
<feature type="disulfide bond" evidence="17">
    <location>
        <begin position="617"/>
        <end position="686"/>
    </location>
</feature>
<comment type="subcellular location">
    <subcellularLocation>
        <location evidence="1 18">Cell membrane</location>
        <topology evidence="1 18">Single-pass type I membrane protein</topology>
    </subcellularLocation>
</comment>
<feature type="disulfide bond" evidence="17">
    <location>
        <begin position="585"/>
        <end position="632"/>
    </location>
</feature>
<dbReference type="GO" id="GO:0005925">
    <property type="term" value="C:focal adhesion"/>
    <property type="evidence" value="ECO:0007669"/>
    <property type="project" value="TreeGrafter"/>
</dbReference>
<keyword evidence="9" id="KW-0106">Calcium</keyword>
<evidence type="ECO:0000259" key="22">
    <source>
        <dbReference type="SMART" id="SM01242"/>
    </source>
</evidence>
<dbReference type="GO" id="GO:0016477">
    <property type="term" value="P:cell migration"/>
    <property type="evidence" value="ECO:0007669"/>
    <property type="project" value="TreeGrafter"/>
</dbReference>
<dbReference type="SUPFAM" id="SSF53300">
    <property type="entry name" value="vWA-like"/>
    <property type="match status" value="1"/>
</dbReference>
<evidence type="ECO:0000313" key="24">
    <source>
        <dbReference type="Proteomes" id="UP001233999"/>
    </source>
</evidence>
<keyword evidence="3" id="KW-1003">Cell membrane</keyword>
<dbReference type="SUPFAM" id="SSF69179">
    <property type="entry name" value="Integrin domains"/>
    <property type="match status" value="1"/>
</dbReference>
<dbReference type="Proteomes" id="UP001233999">
    <property type="component" value="Unassembled WGS sequence"/>
</dbReference>
<dbReference type="InterPro" id="IPR015812">
    <property type="entry name" value="Integrin_bsu"/>
</dbReference>
<feature type="disulfide bond" evidence="17">
    <location>
        <begin position="549"/>
        <end position="558"/>
    </location>
</feature>
<evidence type="ECO:0000256" key="17">
    <source>
        <dbReference type="PIRSR" id="PIRSR002512-1"/>
    </source>
</evidence>
<keyword evidence="16" id="KW-0325">Glycoprotein</keyword>
<dbReference type="GO" id="GO:0008305">
    <property type="term" value="C:integrin complex"/>
    <property type="evidence" value="ECO:0007669"/>
    <property type="project" value="TreeGrafter"/>
</dbReference>
<dbReference type="PANTHER" id="PTHR10082:SF60">
    <property type="entry name" value="INTEGRIN BETA-PS"/>
    <property type="match status" value="1"/>
</dbReference>
<accession>A0AAD7Z7Z0</accession>
<dbReference type="PIRSF" id="PIRSF002512">
    <property type="entry name" value="Integrin_B"/>
    <property type="match status" value="1"/>
</dbReference>
<keyword evidence="13 18" id="KW-0401">Integrin</keyword>
<evidence type="ECO:0000256" key="8">
    <source>
        <dbReference type="ARBA" id="ARBA00022737"/>
    </source>
</evidence>
<evidence type="ECO:0000256" key="5">
    <source>
        <dbReference type="ARBA" id="ARBA00022692"/>
    </source>
</evidence>
<dbReference type="InterPro" id="IPR014836">
    <property type="entry name" value="Integrin_bsu_cyt_dom"/>
</dbReference>
<evidence type="ECO:0000256" key="12">
    <source>
        <dbReference type="ARBA" id="ARBA00022989"/>
    </source>
</evidence>
<dbReference type="GO" id="GO:0007160">
    <property type="term" value="P:cell-matrix adhesion"/>
    <property type="evidence" value="ECO:0007669"/>
    <property type="project" value="TreeGrafter"/>
</dbReference>
<dbReference type="Gene3D" id="1.20.5.100">
    <property type="entry name" value="Cytochrome c1, transmembrane anchor, C-terminal"/>
    <property type="match status" value="1"/>
</dbReference>
<feature type="disulfide bond" evidence="17">
    <location>
        <begin position="396"/>
        <end position="655"/>
    </location>
</feature>
<evidence type="ECO:0000256" key="3">
    <source>
        <dbReference type="ARBA" id="ARBA00022475"/>
    </source>
</evidence>
<feature type="disulfide bond" evidence="17">
    <location>
        <begin position="32"/>
        <end position="44"/>
    </location>
</feature>
<feature type="disulfide bond" evidence="17">
    <location>
        <begin position="365"/>
        <end position="376"/>
    </location>
</feature>
<comment type="similarity">
    <text evidence="2 18">Belongs to the integrin beta chain family.</text>
</comment>
<keyword evidence="10" id="KW-0460">Magnesium</keyword>
<reference evidence="23" key="1">
    <citation type="journal article" date="2023" name="IScience">
        <title>Live-bearing cockroach genome reveals convergent evolutionary mechanisms linked to viviparity in insects and beyond.</title>
        <authorList>
            <person name="Fouks B."/>
            <person name="Harrison M.C."/>
            <person name="Mikhailova A.A."/>
            <person name="Marchal E."/>
            <person name="English S."/>
            <person name="Carruthers M."/>
            <person name="Jennings E.C."/>
            <person name="Chiamaka E.L."/>
            <person name="Frigard R.A."/>
            <person name="Pippel M."/>
            <person name="Attardo G.M."/>
            <person name="Benoit J.B."/>
            <person name="Bornberg-Bauer E."/>
            <person name="Tobe S.S."/>
        </authorList>
    </citation>
    <scope>NUCLEOTIDE SEQUENCE</scope>
    <source>
        <strain evidence="23">Stay&amp;Tobe</strain>
    </source>
</reference>
<dbReference type="Pfam" id="PF23105">
    <property type="entry name" value="EGF_integrin"/>
    <property type="match status" value="1"/>
</dbReference>
<feature type="non-terminal residue" evidence="23">
    <location>
        <position position="763"/>
    </location>
</feature>
<dbReference type="GO" id="GO:0007157">
    <property type="term" value="P:heterophilic cell-cell adhesion via plasma membrane cell adhesion molecules"/>
    <property type="evidence" value="ECO:0007669"/>
    <property type="project" value="UniProtKB-ARBA"/>
</dbReference>
<feature type="disulfide bond" evidence="17">
    <location>
        <begin position="542"/>
        <end position="547"/>
    </location>
</feature>
<protein>
    <recommendedName>
        <fullName evidence="18">Integrin beta</fullName>
    </recommendedName>
</protein>
<feature type="disulfide bond" evidence="17">
    <location>
        <begin position="560"/>
        <end position="567"/>
    </location>
</feature>
<evidence type="ECO:0000256" key="4">
    <source>
        <dbReference type="ARBA" id="ARBA00022536"/>
    </source>
</evidence>
<feature type="disulfide bond" evidence="17">
    <location>
        <begin position="636"/>
        <end position="663"/>
    </location>
</feature>
<keyword evidence="7" id="KW-0732">Signal</keyword>
<feature type="domain" description="Integrin beta subunit tail" evidence="22">
    <location>
        <begin position="611"/>
        <end position="689"/>
    </location>
</feature>
<dbReference type="PROSITE" id="PS00243">
    <property type="entry name" value="I_EGF_1"/>
    <property type="match status" value="2"/>
</dbReference>
<feature type="disulfide bond" evidence="17">
    <location>
        <begin position="20"/>
        <end position="29"/>
    </location>
</feature>
<dbReference type="InterPro" id="IPR002369">
    <property type="entry name" value="Integrin_bsu_VWA"/>
</dbReference>
<dbReference type="InterPro" id="IPR032695">
    <property type="entry name" value="Integrin_dom_sf"/>
</dbReference>
<dbReference type="SMART" id="SM00187">
    <property type="entry name" value="INB"/>
    <property type="match status" value="1"/>
</dbReference>
<gene>
    <name evidence="23" type="ORF">L9F63_007380</name>
</gene>
<dbReference type="SUPFAM" id="SSF57196">
    <property type="entry name" value="EGF/Laminin"/>
    <property type="match status" value="1"/>
</dbReference>
<comment type="caution">
    <text evidence="23">The sequence shown here is derived from an EMBL/GenBank/DDBJ whole genome shotgun (WGS) entry which is preliminary data.</text>
</comment>
<dbReference type="Gene3D" id="2.10.25.10">
    <property type="entry name" value="Laminin"/>
    <property type="match status" value="3"/>
</dbReference>
<dbReference type="InterPro" id="IPR012896">
    <property type="entry name" value="Integrin_bsu_tail"/>
</dbReference>
<feature type="disulfide bond" evidence="17">
    <location>
        <begin position="523"/>
        <end position="528"/>
    </location>
</feature>
<evidence type="ECO:0000256" key="2">
    <source>
        <dbReference type="ARBA" id="ARBA00007449"/>
    </source>
</evidence>
<keyword evidence="24" id="KW-1185">Reference proteome</keyword>
<feature type="transmembrane region" description="Helical" evidence="19">
    <location>
        <begin position="693"/>
        <end position="714"/>
    </location>
</feature>
<feature type="disulfide bond" evidence="17">
    <location>
        <begin position="590"/>
        <end position="599"/>
    </location>
</feature>
<feature type="disulfide bond" evidence="17">
    <location>
        <begin position="426"/>
        <end position="430"/>
    </location>
</feature>
<dbReference type="GO" id="GO:0033627">
    <property type="term" value="P:cell adhesion mediated by integrin"/>
    <property type="evidence" value="ECO:0007669"/>
    <property type="project" value="TreeGrafter"/>
</dbReference>
<feature type="disulfide bond" evidence="17">
    <location>
        <begin position="225"/>
        <end position="266"/>
    </location>
</feature>
<dbReference type="InterPro" id="IPR040622">
    <property type="entry name" value="EGF_integrin_1"/>
</dbReference>
<keyword evidence="5 18" id="KW-0812">Transmembrane</keyword>
<dbReference type="GO" id="GO:0046872">
    <property type="term" value="F:metal ion binding"/>
    <property type="evidence" value="ECO:0007669"/>
    <property type="project" value="UniProtKB-KW"/>
</dbReference>
<dbReference type="Gene3D" id="3.40.50.410">
    <property type="entry name" value="von Willebrand factor, type A domain"/>
    <property type="match status" value="1"/>
</dbReference>
<reference evidence="23" key="2">
    <citation type="submission" date="2023-05" db="EMBL/GenBank/DDBJ databases">
        <authorList>
            <person name="Fouks B."/>
        </authorList>
    </citation>
    <scope>NUCLEOTIDE SEQUENCE</scope>
    <source>
        <strain evidence="23">Stay&amp;Tobe</strain>
        <tissue evidence="23">Testes</tissue>
    </source>
</reference>
<evidence type="ECO:0000256" key="10">
    <source>
        <dbReference type="ARBA" id="ARBA00022842"/>
    </source>
</evidence>
<evidence type="ECO:0000256" key="19">
    <source>
        <dbReference type="SAM" id="Phobius"/>
    </source>
</evidence>
<dbReference type="Pfam" id="PF18372">
    <property type="entry name" value="I-EGF_1"/>
    <property type="match status" value="1"/>
</dbReference>
<evidence type="ECO:0000256" key="7">
    <source>
        <dbReference type="ARBA" id="ARBA00022729"/>
    </source>
</evidence>
<proteinExistence type="inferred from homology"/>
<keyword evidence="12 19" id="KW-1133">Transmembrane helix</keyword>
<feature type="disulfide bond" evidence="17">
    <location>
        <begin position="611"/>
        <end position="620"/>
    </location>
</feature>
<dbReference type="GO" id="GO:0007229">
    <property type="term" value="P:integrin-mediated signaling pathway"/>
    <property type="evidence" value="ECO:0007669"/>
    <property type="project" value="UniProtKB-KW"/>
</dbReference>
<keyword evidence="4" id="KW-0245">EGF-like domain</keyword>
<dbReference type="SMART" id="SM01242">
    <property type="entry name" value="Integrin_B_tail"/>
    <property type="match status" value="1"/>
</dbReference>
<evidence type="ECO:0000256" key="9">
    <source>
        <dbReference type="ARBA" id="ARBA00022837"/>
    </source>
</evidence>
<evidence type="ECO:0000256" key="1">
    <source>
        <dbReference type="ARBA" id="ARBA00004251"/>
    </source>
</evidence>
<evidence type="ECO:0000259" key="20">
    <source>
        <dbReference type="SMART" id="SM00187"/>
    </source>
</evidence>
<feature type="domain" description="Integrin beta subunit cytoplasmic" evidence="21">
    <location>
        <begin position="715"/>
        <end position="760"/>
    </location>
</feature>
<dbReference type="SUPFAM" id="SSF103575">
    <property type="entry name" value="Plexin repeat"/>
    <property type="match status" value="1"/>
</dbReference>
<feature type="disulfide bond" evidence="17">
    <location>
        <begin position="583"/>
        <end position="588"/>
    </location>
</feature>
<keyword evidence="15 17" id="KW-1015">Disulfide bond</keyword>
<evidence type="ECO:0000259" key="21">
    <source>
        <dbReference type="SMART" id="SM01241"/>
    </source>
</evidence>
<feature type="disulfide bond" evidence="17">
    <location>
        <begin position="544"/>
        <end position="577"/>
    </location>
</feature>
<dbReference type="PRINTS" id="PR01186">
    <property type="entry name" value="INTEGRINB"/>
</dbReference>
<keyword evidence="14 19" id="KW-0472">Membrane</keyword>
<dbReference type="EMBL" id="JASPKZ010009821">
    <property type="protein sequence ID" value="KAJ9575734.1"/>
    <property type="molecule type" value="Genomic_DNA"/>
</dbReference>
<evidence type="ECO:0000256" key="15">
    <source>
        <dbReference type="ARBA" id="ARBA00023157"/>
    </source>
</evidence>
<feature type="disulfide bond" evidence="17">
    <location>
        <begin position="501"/>
        <end position="536"/>
    </location>
</feature>
<feature type="disulfide bond" evidence="17">
    <location>
        <begin position="506"/>
        <end position="521"/>
    </location>
</feature>
<dbReference type="InterPro" id="IPR036465">
    <property type="entry name" value="vWFA_dom_sf"/>
</dbReference>
<evidence type="ECO:0000256" key="6">
    <source>
        <dbReference type="ARBA" id="ARBA00022723"/>
    </source>
</evidence>
<dbReference type="GO" id="GO:0009986">
    <property type="term" value="C:cell surface"/>
    <property type="evidence" value="ECO:0007669"/>
    <property type="project" value="TreeGrafter"/>
</dbReference>
<name>A0AAD7Z7Z0_DIPPU</name>
<dbReference type="Pfam" id="PF08725">
    <property type="entry name" value="Integrin_b_cyt"/>
    <property type="match status" value="1"/>
</dbReference>
<dbReference type="SMART" id="SM01241">
    <property type="entry name" value="Integrin_b_cyt"/>
    <property type="match status" value="1"/>
</dbReference>
<evidence type="ECO:0000256" key="13">
    <source>
        <dbReference type="ARBA" id="ARBA00023037"/>
    </source>
</evidence>
<dbReference type="Pfam" id="PF00362">
    <property type="entry name" value="Integrin_beta"/>
    <property type="match status" value="1"/>
</dbReference>
<keyword evidence="6" id="KW-0479">Metal-binding</keyword>
<dbReference type="InterPro" id="IPR057073">
    <property type="entry name" value="EGF_integrin_2"/>
</dbReference>
<evidence type="ECO:0000256" key="16">
    <source>
        <dbReference type="ARBA" id="ARBA00023180"/>
    </source>
</evidence>
<feature type="disulfide bond" evidence="17">
    <location>
        <begin position="23"/>
        <end position="51"/>
    </location>
</feature>
<feature type="disulfide bond" evidence="17">
    <location>
        <begin position="458"/>
        <end position="467"/>
    </location>
</feature>
<feature type="disulfide bond" evidence="17">
    <location>
        <begin position="469"/>
        <end position="484"/>
    </location>
</feature>
<dbReference type="AlphaFoldDB" id="A0AAD7Z7Z0"/>